<feature type="compositionally biased region" description="Basic and acidic residues" evidence="1">
    <location>
        <begin position="150"/>
        <end position="165"/>
    </location>
</feature>
<proteinExistence type="predicted"/>
<gene>
    <name evidence="2" type="primary">A09g508970.1_BraROA</name>
    <name evidence="2" type="ORF">IGI04_035901</name>
</gene>
<evidence type="ECO:0000313" key="3">
    <source>
        <dbReference type="Proteomes" id="UP000823674"/>
    </source>
</evidence>
<name>A0ABQ7LF93_BRACM</name>
<feature type="region of interest" description="Disordered" evidence="1">
    <location>
        <begin position="131"/>
        <end position="168"/>
    </location>
</feature>
<protein>
    <submittedName>
        <fullName evidence="2">Uncharacterized protein</fullName>
    </submittedName>
</protein>
<evidence type="ECO:0000313" key="2">
    <source>
        <dbReference type="EMBL" id="KAG5384431.1"/>
    </source>
</evidence>
<reference evidence="2 3" key="1">
    <citation type="submission" date="2021-03" db="EMBL/GenBank/DDBJ databases">
        <authorList>
            <person name="King G.J."/>
            <person name="Bancroft I."/>
            <person name="Baten A."/>
            <person name="Bloomfield J."/>
            <person name="Borpatragohain P."/>
            <person name="He Z."/>
            <person name="Irish N."/>
            <person name="Irwin J."/>
            <person name="Liu K."/>
            <person name="Mauleon R.P."/>
            <person name="Moore J."/>
            <person name="Morris R."/>
            <person name="Ostergaard L."/>
            <person name="Wang B."/>
            <person name="Wells R."/>
        </authorList>
    </citation>
    <scope>NUCLEOTIDE SEQUENCE [LARGE SCALE GENOMIC DNA]</scope>
    <source>
        <strain evidence="2">R-o-18</strain>
        <tissue evidence="2">Leaf</tissue>
    </source>
</reference>
<sequence length="359" mass="41716">MVLIFHQFKVFSDLEDFWDDLHVSRLKYNALDDFQEVFQKTSRKSYRRLRRLDFLEVIWTSWKFLIRWYSSLISCIFALFNPFIHEHFHHIDYDLAMSRLHFSFIVIIRCWSVQWSDLRCLGALSLPARATTSSHSQPERPARATSSSHSRFDGSRHKETRRERPPGASDYARSLRVFCLEACYFRGLLVEGLEGQEELCFINNNGNWYKKEPNFQYNNYQQKSYPNNQQSGYPPRNNQQGSYQPQQNPSSGSSASQESSTDTLLKQILESQTRSEKHVGYELKNLHSKIDGSYNELNNKFSHLASTPERPARATSQSDYLKSLPARATSSSHSQIDGSRHKETRRERPPGATMLGHSA</sequence>
<feature type="non-terminal residue" evidence="2">
    <location>
        <position position="359"/>
    </location>
</feature>
<feature type="compositionally biased region" description="Basic and acidic residues" evidence="1">
    <location>
        <begin position="338"/>
        <end position="349"/>
    </location>
</feature>
<feature type="compositionally biased region" description="Polar residues" evidence="1">
    <location>
        <begin position="220"/>
        <end position="232"/>
    </location>
</feature>
<dbReference type="EMBL" id="JADBGQ010000008">
    <property type="protein sequence ID" value="KAG5384431.1"/>
    <property type="molecule type" value="Genomic_DNA"/>
</dbReference>
<organism evidence="2 3">
    <name type="scientific">Brassica rapa subsp. trilocularis</name>
    <dbReference type="NCBI Taxonomy" id="1813537"/>
    <lineage>
        <taxon>Eukaryota</taxon>
        <taxon>Viridiplantae</taxon>
        <taxon>Streptophyta</taxon>
        <taxon>Embryophyta</taxon>
        <taxon>Tracheophyta</taxon>
        <taxon>Spermatophyta</taxon>
        <taxon>Magnoliopsida</taxon>
        <taxon>eudicotyledons</taxon>
        <taxon>Gunneridae</taxon>
        <taxon>Pentapetalae</taxon>
        <taxon>rosids</taxon>
        <taxon>malvids</taxon>
        <taxon>Brassicales</taxon>
        <taxon>Brassicaceae</taxon>
        <taxon>Brassiceae</taxon>
        <taxon>Brassica</taxon>
    </lineage>
</organism>
<feature type="compositionally biased region" description="Polar residues" evidence="1">
    <location>
        <begin position="328"/>
        <end position="337"/>
    </location>
</feature>
<keyword evidence="3" id="KW-1185">Reference proteome</keyword>
<feature type="region of interest" description="Disordered" evidence="1">
    <location>
        <begin position="306"/>
        <end position="359"/>
    </location>
</feature>
<evidence type="ECO:0000256" key="1">
    <source>
        <dbReference type="SAM" id="MobiDB-lite"/>
    </source>
</evidence>
<feature type="compositionally biased region" description="Low complexity" evidence="1">
    <location>
        <begin position="238"/>
        <end position="260"/>
    </location>
</feature>
<dbReference type="Proteomes" id="UP000823674">
    <property type="component" value="Chromosome A09"/>
</dbReference>
<accession>A0ABQ7LF93</accession>
<feature type="region of interest" description="Disordered" evidence="1">
    <location>
        <begin position="220"/>
        <end position="262"/>
    </location>
</feature>
<comment type="caution">
    <text evidence="2">The sequence shown here is derived from an EMBL/GenBank/DDBJ whole genome shotgun (WGS) entry which is preliminary data.</text>
</comment>